<organism evidence="1 2">
    <name type="scientific">Pleurodeles waltl</name>
    <name type="common">Iberian ribbed newt</name>
    <dbReference type="NCBI Taxonomy" id="8319"/>
    <lineage>
        <taxon>Eukaryota</taxon>
        <taxon>Metazoa</taxon>
        <taxon>Chordata</taxon>
        <taxon>Craniata</taxon>
        <taxon>Vertebrata</taxon>
        <taxon>Euteleostomi</taxon>
        <taxon>Amphibia</taxon>
        <taxon>Batrachia</taxon>
        <taxon>Caudata</taxon>
        <taxon>Salamandroidea</taxon>
        <taxon>Salamandridae</taxon>
        <taxon>Pleurodelinae</taxon>
        <taxon>Pleurodeles</taxon>
    </lineage>
</organism>
<accession>A0AAV7L1Y1</accession>
<protein>
    <submittedName>
        <fullName evidence="1">Uncharacterized protein</fullName>
    </submittedName>
</protein>
<proteinExistence type="predicted"/>
<comment type="caution">
    <text evidence="1">The sequence shown here is derived from an EMBL/GenBank/DDBJ whole genome shotgun (WGS) entry which is preliminary data.</text>
</comment>
<evidence type="ECO:0000313" key="1">
    <source>
        <dbReference type="EMBL" id="KAJ1084894.1"/>
    </source>
</evidence>
<dbReference type="Proteomes" id="UP001066276">
    <property type="component" value="Chromosome 12"/>
</dbReference>
<dbReference type="AlphaFoldDB" id="A0AAV7L1Y1"/>
<evidence type="ECO:0000313" key="2">
    <source>
        <dbReference type="Proteomes" id="UP001066276"/>
    </source>
</evidence>
<keyword evidence="2" id="KW-1185">Reference proteome</keyword>
<sequence length="69" mass="7797">MQTLRSARTPVKGPAVLQRAPRGLWDSRSAMETRALCPLQHLETSEDLTPQERGLYLSKGVFPIFCKQQ</sequence>
<name>A0AAV7L1Y1_PLEWA</name>
<dbReference type="EMBL" id="JANPWB010000016">
    <property type="protein sequence ID" value="KAJ1084894.1"/>
    <property type="molecule type" value="Genomic_DNA"/>
</dbReference>
<gene>
    <name evidence="1" type="ORF">NDU88_005034</name>
</gene>
<reference evidence="1" key="1">
    <citation type="journal article" date="2022" name="bioRxiv">
        <title>Sequencing and chromosome-scale assembly of the giantPleurodeles waltlgenome.</title>
        <authorList>
            <person name="Brown T."/>
            <person name="Elewa A."/>
            <person name="Iarovenko S."/>
            <person name="Subramanian E."/>
            <person name="Araus A.J."/>
            <person name="Petzold A."/>
            <person name="Susuki M."/>
            <person name="Suzuki K.-i.T."/>
            <person name="Hayashi T."/>
            <person name="Toyoda A."/>
            <person name="Oliveira C."/>
            <person name="Osipova E."/>
            <person name="Leigh N.D."/>
            <person name="Simon A."/>
            <person name="Yun M.H."/>
        </authorList>
    </citation>
    <scope>NUCLEOTIDE SEQUENCE</scope>
    <source>
        <strain evidence="1">20211129_DDA</strain>
        <tissue evidence="1">Liver</tissue>
    </source>
</reference>